<dbReference type="Proteomes" id="UP000249061">
    <property type="component" value="Unassembled WGS sequence"/>
</dbReference>
<evidence type="ECO:0000313" key="2">
    <source>
        <dbReference type="Proteomes" id="UP000249061"/>
    </source>
</evidence>
<evidence type="ECO:0008006" key="3">
    <source>
        <dbReference type="Google" id="ProtNLM"/>
    </source>
</evidence>
<dbReference type="Gene3D" id="1.25.40.10">
    <property type="entry name" value="Tetratricopeptide repeat domain"/>
    <property type="match status" value="2"/>
</dbReference>
<dbReference type="PANTHER" id="PTHR23082">
    <property type="entry name" value="TRANSCRIPTION INITIATION FACTOR IIIC TFIIIC , POLYPEPTIDE 3-RELATED"/>
    <property type="match status" value="1"/>
</dbReference>
<dbReference type="EMBL" id="QFQP01000052">
    <property type="protein sequence ID" value="PZR04783.1"/>
    <property type="molecule type" value="Genomic_DNA"/>
</dbReference>
<evidence type="ECO:0000313" key="1">
    <source>
        <dbReference type="EMBL" id="PZR04783.1"/>
    </source>
</evidence>
<proteinExistence type="predicted"/>
<sequence length="212" mass="23657">MLGFGKAVPLDRDATLRLAEEFRSRKKPKKAISELEKLIKADPRDAAAHAKLGPLLVQTGQQKRAIESFRIAANDLDTRGFAEKALSLWLQIAQTLITDLGAWQKVAQFHASKGRKADGVKVLISAADLQEGKEGRARAVSLLRDVLLFDPRHLDATLKLARLLVKDGHKDEARSLLDNALTFSAGPSLKRIRRTQFALFPGFRTCWRWLRA</sequence>
<dbReference type="InterPro" id="IPR011990">
    <property type="entry name" value="TPR-like_helical_dom_sf"/>
</dbReference>
<dbReference type="InterPro" id="IPR039340">
    <property type="entry name" value="Tfc4/TFIIIC-102/Sfc4"/>
</dbReference>
<comment type="caution">
    <text evidence="1">The sequence shown here is derived from an EMBL/GenBank/DDBJ whole genome shotgun (WGS) entry which is preliminary data.</text>
</comment>
<dbReference type="AlphaFoldDB" id="A0A2W5SVH5"/>
<dbReference type="GO" id="GO:0006383">
    <property type="term" value="P:transcription by RNA polymerase III"/>
    <property type="evidence" value="ECO:0007669"/>
    <property type="project" value="InterPro"/>
</dbReference>
<gene>
    <name evidence="1" type="ORF">DI536_33620</name>
</gene>
<dbReference type="PANTHER" id="PTHR23082:SF0">
    <property type="entry name" value="GENERAL TRANSCRIPTION FACTOR 3C POLYPEPTIDE 3"/>
    <property type="match status" value="1"/>
</dbReference>
<dbReference type="SUPFAM" id="SSF48452">
    <property type="entry name" value="TPR-like"/>
    <property type="match status" value="1"/>
</dbReference>
<accession>A0A2W5SVH5</accession>
<name>A0A2W5SVH5_9BACT</name>
<protein>
    <recommendedName>
        <fullName evidence="3">Tetratricopeptide repeat protein</fullName>
    </recommendedName>
</protein>
<reference evidence="1 2" key="1">
    <citation type="submission" date="2017-08" db="EMBL/GenBank/DDBJ databases">
        <title>Infants hospitalized years apart are colonized by the same room-sourced microbial strains.</title>
        <authorList>
            <person name="Brooks B."/>
            <person name="Olm M.R."/>
            <person name="Firek B.A."/>
            <person name="Baker R."/>
            <person name="Thomas B.C."/>
            <person name="Morowitz M.J."/>
            <person name="Banfield J.F."/>
        </authorList>
    </citation>
    <scope>NUCLEOTIDE SEQUENCE [LARGE SCALE GENOMIC DNA]</scope>
    <source>
        <strain evidence="1">S2_003_000_R2_14</strain>
    </source>
</reference>
<dbReference type="Pfam" id="PF14559">
    <property type="entry name" value="TPR_19"/>
    <property type="match status" value="1"/>
</dbReference>
<dbReference type="Pfam" id="PF13432">
    <property type="entry name" value="TPR_16"/>
    <property type="match status" value="1"/>
</dbReference>
<organism evidence="1 2">
    <name type="scientific">Archangium gephyra</name>
    <dbReference type="NCBI Taxonomy" id="48"/>
    <lineage>
        <taxon>Bacteria</taxon>
        <taxon>Pseudomonadati</taxon>
        <taxon>Myxococcota</taxon>
        <taxon>Myxococcia</taxon>
        <taxon>Myxococcales</taxon>
        <taxon>Cystobacterineae</taxon>
        <taxon>Archangiaceae</taxon>
        <taxon>Archangium</taxon>
    </lineage>
</organism>
<dbReference type="GO" id="GO:0000127">
    <property type="term" value="C:transcription factor TFIIIC complex"/>
    <property type="evidence" value="ECO:0007669"/>
    <property type="project" value="TreeGrafter"/>
</dbReference>